<dbReference type="KEGG" id="pco:PHACADRAFT_29707"/>
<sequence>MYLTTAPPLLFALGIRLFLNAINPDHKDSTADHLLQGLWQGVLLYHVLKHTTWAVFPVGFAIAAKLLYDFASNFDTTRCACVLLGAALGVLCTDLITQLFEEGRYNEVQPRSPATTVALQASSRETSSRRQRVVSFEHGIDRDRPSRRHKSSADRARANASSPAPTNAHSISTALTLDSLPSSIDPLGRMPPAEREIAVLRARASLADSERRRFKEERKWALSQGNIARADQLDWQVKRYSTLMDSYHREADAKVVEARTSVAAQANQRPIPVPPPAQVTRHSQITYSQPSPQPVPAQISTSNGTPLVSVTLGGAGPSRSRKKSGGGSILKPSVHVHTRWSVWYEMCSNTTLMSSNMQI</sequence>
<dbReference type="HOGENOM" id="CLU_066051_0_0_1"/>
<proteinExistence type="predicted"/>
<dbReference type="RefSeq" id="XP_007396545.1">
    <property type="nucleotide sequence ID" value="XM_007396483.1"/>
</dbReference>
<dbReference type="InParanoid" id="K5UWR3"/>
<evidence type="ECO:0000313" key="3">
    <source>
        <dbReference type="Proteomes" id="UP000008370"/>
    </source>
</evidence>
<name>K5UWR3_PHACS</name>
<evidence type="ECO:0000256" key="1">
    <source>
        <dbReference type="SAM" id="MobiDB-lite"/>
    </source>
</evidence>
<keyword evidence="3" id="KW-1185">Reference proteome</keyword>
<dbReference type="STRING" id="650164.K5UWR3"/>
<dbReference type="EMBL" id="JH930473">
    <property type="protein sequence ID" value="EKM54496.1"/>
    <property type="molecule type" value="Genomic_DNA"/>
</dbReference>
<feature type="region of interest" description="Disordered" evidence="1">
    <location>
        <begin position="286"/>
        <end position="307"/>
    </location>
</feature>
<feature type="compositionally biased region" description="Low complexity" evidence="1">
    <location>
        <begin position="158"/>
        <end position="168"/>
    </location>
</feature>
<feature type="compositionally biased region" description="Polar residues" evidence="1">
    <location>
        <begin position="112"/>
        <end position="125"/>
    </location>
</feature>
<dbReference type="GeneID" id="18919597"/>
<reference evidence="2 3" key="1">
    <citation type="journal article" date="2012" name="BMC Genomics">
        <title>Comparative genomics of the white-rot fungi, Phanerochaete carnosa and P. chrysosporium, to elucidate the genetic basis of the distinct wood types they colonize.</title>
        <authorList>
            <person name="Suzuki H."/>
            <person name="MacDonald J."/>
            <person name="Syed K."/>
            <person name="Salamov A."/>
            <person name="Hori C."/>
            <person name="Aerts A."/>
            <person name="Henrissat B."/>
            <person name="Wiebenga A."/>
            <person name="vanKuyk P.A."/>
            <person name="Barry K."/>
            <person name="Lindquist E."/>
            <person name="LaButti K."/>
            <person name="Lapidus A."/>
            <person name="Lucas S."/>
            <person name="Coutinho P."/>
            <person name="Gong Y."/>
            <person name="Samejima M."/>
            <person name="Mahadevan R."/>
            <person name="Abou-Zaid M."/>
            <person name="de Vries R.P."/>
            <person name="Igarashi K."/>
            <person name="Yadav J.S."/>
            <person name="Grigoriev I.V."/>
            <person name="Master E.R."/>
        </authorList>
    </citation>
    <scope>NUCLEOTIDE SEQUENCE [LARGE SCALE GENOMIC DNA]</scope>
    <source>
        <strain evidence="2 3">HHB-10118-sp</strain>
    </source>
</reference>
<feature type="compositionally biased region" description="Polar residues" evidence="1">
    <location>
        <begin position="298"/>
        <end position="307"/>
    </location>
</feature>
<dbReference type="Proteomes" id="UP000008370">
    <property type="component" value="Unassembled WGS sequence"/>
</dbReference>
<accession>K5UWR3</accession>
<dbReference type="AlphaFoldDB" id="K5UWR3"/>
<evidence type="ECO:0000313" key="2">
    <source>
        <dbReference type="EMBL" id="EKM54496.1"/>
    </source>
</evidence>
<feature type="region of interest" description="Disordered" evidence="1">
    <location>
        <begin position="111"/>
        <end position="168"/>
    </location>
</feature>
<gene>
    <name evidence="2" type="ORF">PHACADRAFT_29707</name>
</gene>
<protein>
    <submittedName>
        <fullName evidence="2">Uncharacterized protein</fullName>
    </submittedName>
</protein>
<dbReference type="OrthoDB" id="3246365at2759"/>
<organism evidence="2 3">
    <name type="scientific">Phanerochaete carnosa (strain HHB-10118-sp)</name>
    <name type="common">White-rot fungus</name>
    <name type="synonym">Peniophora carnosa</name>
    <dbReference type="NCBI Taxonomy" id="650164"/>
    <lineage>
        <taxon>Eukaryota</taxon>
        <taxon>Fungi</taxon>
        <taxon>Dikarya</taxon>
        <taxon>Basidiomycota</taxon>
        <taxon>Agaricomycotina</taxon>
        <taxon>Agaricomycetes</taxon>
        <taxon>Polyporales</taxon>
        <taxon>Phanerochaetaceae</taxon>
        <taxon>Phanerochaete</taxon>
    </lineage>
</organism>